<dbReference type="EMBL" id="GL876982">
    <property type="protein sequence ID" value="KLU92601.1"/>
    <property type="molecule type" value="Genomic_DNA"/>
</dbReference>
<protein>
    <submittedName>
        <fullName evidence="2 3">Uncharacterized protein</fullName>
    </submittedName>
</protein>
<accession>A0A0C4EFJ5</accession>
<dbReference type="AlphaFoldDB" id="A0A0C4EFJ5"/>
<reference evidence="3" key="4">
    <citation type="journal article" date="2015" name="G3 (Bethesda)">
        <title>Genome sequences of three phytopathogenic species of the Magnaporthaceae family of fungi.</title>
        <authorList>
            <person name="Okagaki L.H."/>
            <person name="Nunes C.C."/>
            <person name="Sailsbery J."/>
            <person name="Clay B."/>
            <person name="Brown D."/>
            <person name="John T."/>
            <person name="Oh Y."/>
            <person name="Young N."/>
            <person name="Fitzgerald M."/>
            <person name="Haas B.J."/>
            <person name="Zeng Q."/>
            <person name="Young S."/>
            <person name="Adiconis X."/>
            <person name="Fan L."/>
            <person name="Levin J.Z."/>
            <person name="Mitchell T.K."/>
            <person name="Okubara P.A."/>
            <person name="Farman M.L."/>
            <person name="Kohn L.M."/>
            <person name="Birren B."/>
            <person name="Ma L.-J."/>
            <person name="Dean R.A."/>
        </authorList>
    </citation>
    <scope>NUCLEOTIDE SEQUENCE</scope>
    <source>
        <strain evidence="3">ATCC 64411 / 73-15</strain>
    </source>
</reference>
<dbReference type="EnsemblFungi" id="MAPG_11546T0">
    <property type="protein sequence ID" value="MAPG_11546T0"/>
    <property type="gene ID" value="MAPG_11546"/>
</dbReference>
<organism evidence="3 4">
    <name type="scientific">Magnaporthiopsis poae (strain ATCC 64411 / 73-15)</name>
    <name type="common">Kentucky bluegrass fungus</name>
    <name type="synonym">Magnaporthe poae</name>
    <dbReference type="NCBI Taxonomy" id="644358"/>
    <lineage>
        <taxon>Eukaryota</taxon>
        <taxon>Fungi</taxon>
        <taxon>Dikarya</taxon>
        <taxon>Ascomycota</taxon>
        <taxon>Pezizomycotina</taxon>
        <taxon>Sordariomycetes</taxon>
        <taxon>Sordariomycetidae</taxon>
        <taxon>Magnaporthales</taxon>
        <taxon>Magnaporthaceae</taxon>
        <taxon>Magnaporthiopsis</taxon>
    </lineage>
</organism>
<dbReference type="EMBL" id="ADBL01002845">
    <property type="status" value="NOT_ANNOTATED_CDS"/>
    <property type="molecule type" value="Genomic_DNA"/>
</dbReference>
<gene>
    <name evidence="2" type="ORF">MAPG_11546</name>
</gene>
<reference evidence="2" key="2">
    <citation type="submission" date="2010-05" db="EMBL/GenBank/DDBJ databases">
        <title>The Genome Sequence of Magnaporthe poae strain ATCC 64411.</title>
        <authorList>
            <consortium name="The Broad Institute Genome Sequencing Platform"/>
            <consortium name="Broad Institute Genome Sequencing Center for Infectious Disease"/>
            <person name="Ma L.-J."/>
            <person name="Dead R."/>
            <person name="Young S."/>
            <person name="Zeng Q."/>
            <person name="Koehrsen M."/>
            <person name="Alvarado L."/>
            <person name="Berlin A."/>
            <person name="Chapman S.B."/>
            <person name="Chen Z."/>
            <person name="Freedman E."/>
            <person name="Gellesch M."/>
            <person name="Goldberg J."/>
            <person name="Griggs A."/>
            <person name="Gujja S."/>
            <person name="Heilman E.R."/>
            <person name="Heiman D."/>
            <person name="Hepburn T."/>
            <person name="Howarth C."/>
            <person name="Jen D."/>
            <person name="Larson L."/>
            <person name="Mehta T."/>
            <person name="Neiman D."/>
            <person name="Pearson M."/>
            <person name="Roberts A."/>
            <person name="Saif S."/>
            <person name="Shea T."/>
            <person name="Shenoy N."/>
            <person name="Sisk P."/>
            <person name="Stolte C."/>
            <person name="Sykes S."/>
            <person name="Walk T."/>
            <person name="White J."/>
            <person name="Yandava C."/>
            <person name="Haas B."/>
            <person name="Nusbaum C."/>
            <person name="Birren B."/>
        </authorList>
    </citation>
    <scope>NUCLEOTIDE SEQUENCE</scope>
    <source>
        <strain evidence="2">ATCC 64411</strain>
    </source>
</reference>
<evidence type="ECO:0000313" key="4">
    <source>
        <dbReference type="Proteomes" id="UP000011715"/>
    </source>
</evidence>
<sequence length="102" mass="11079">MPYLLRSGHRLGSTRGRPSLSSNTVPGQSRSTCCPPCSRARVSAASGHTRSHRRKGLAEDVRTRPAHAAVQVCRVLGQDPRDKAYMLFGTSEMTAITENKAD</sequence>
<reference evidence="2" key="3">
    <citation type="submission" date="2011-03" db="EMBL/GenBank/DDBJ databases">
        <title>Annotation of Magnaporthe poae ATCC 64411.</title>
        <authorList>
            <person name="Ma L.-J."/>
            <person name="Dead R."/>
            <person name="Young S.K."/>
            <person name="Zeng Q."/>
            <person name="Gargeya S."/>
            <person name="Fitzgerald M."/>
            <person name="Haas B."/>
            <person name="Abouelleil A."/>
            <person name="Alvarado L."/>
            <person name="Arachchi H.M."/>
            <person name="Berlin A."/>
            <person name="Brown A."/>
            <person name="Chapman S.B."/>
            <person name="Chen Z."/>
            <person name="Dunbar C."/>
            <person name="Freedman E."/>
            <person name="Gearin G."/>
            <person name="Gellesch M."/>
            <person name="Goldberg J."/>
            <person name="Griggs A."/>
            <person name="Gujja S."/>
            <person name="Heiman D."/>
            <person name="Howarth C."/>
            <person name="Larson L."/>
            <person name="Lui A."/>
            <person name="MacDonald P.J.P."/>
            <person name="Mehta T."/>
            <person name="Montmayeur A."/>
            <person name="Murphy C."/>
            <person name="Neiman D."/>
            <person name="Pearson M."/>
            <person name="Priest M."/>
            <person name="Roberts A."/>
            <person name="Saif S."/>
            <person name="Shea T."/>
            <person name="Shenoy N."/>
            <person name="Sisk P."/>
            <person name="Stolte C."/>
            <person name="Sykes S."/>
            <person name="Yandava C."/>
            <person name="Wortman J."/>
            <person name="Nusbaum C."/>
            <person name="Birren B."/>
        </authorList>
    </citation>
    <scope>NUCLEOTIDE SEQUENCE</scope>
    <source>
        <strain evidence="2">ATCC 64411</strain>
    </source>
</reference>
<keyword evidence="4" id="KW-1185">Reference proteome</keyword>
<dbReference type="VEuPathDB" id="FungiDB:MAPG_11546"/>
<feature type="region of interest" description="Disordered" evidence="1">
    <location>
        <begin position="1"/>
        <end position="64"/>
    </location>
</feature>
<feature type="compositionally biased region" description="Polar residues" evidence="1">
    <location>
        <begin position="19"/>
        <end position="32"/>
    </location>
</feature>
<evidence type="ECO:0000313" key="2">
    <source>
        <dbReference type="EMBL" id="KLU92601.1"/>
    </source>
</evidence>
<proteinExistence type="predicted"/>
<name>A0A0C4EFJ5_MAGP6</name>
<reference evidence="3" key="5">
    <citation type="submission" date="2015-06" db="UniProtKB">
        <authorList>
            <consortium name="EnsemblFungi"/>
        </authorList>
    </citation>
    <scope>IDENTIFICATION</scope>
    <source>
        <strain evidence="3">ATCC 64411</strain>
    </source>
</reference>
<evidence type="ECO:0000313" key="3">
    <source>
        <dbReference type="EnsemblFungi" id="MAPG_11546T0"/>
    </source>
</evidence>
<dbReference type="Proteomes" id="UP000011715">
    <property type="component" value="Unassembled WGS sequence"/>
</dbReference>
<evidence type="ECO:0000256" key="1">
    <source>
        <dbReference type="SAM" id="MobiDB-lite"/>
    </source>
</evidence>
<reference evidence="4" key="1">
    <citation type="submission" date="2010-05" db="EMBL/GenBank/DDBJ databases">
        <title>The genome sequence of Magnaporthe poae strain ATCC 64411.</title>
        <authorList>
            <person name="Ma L.-J."/>
            <person name="Dead R."/>
            <person name="Young S."/>
            <person name="Zeng Q."/>
            <person name="Koehrsen M."/>
            <person name="Alvarado L."/>
            <person name="Berlin A."/>
            <person name="Chapman S.B."/>
            <person name="Chen Z."/>
            <person name="Freedman E."/>
            <person name="Gellesch M."/>
            <person name="Goldberg J."/>
            <person name="Griggs A."/>
            <person name="Gujja S."/>
            <person name="Heilman E.R."/>
            <person name="Heiman D."/>
            <person name="Hepburn T."/>
            <person name="Howarth C."/>
            <person name="Jen D."/>
            <person name="Larson L."/>
            <person name="Mehta T."/>
            <person name="Neiman D."/>
            <person name="Pearson M."/>
            <person name="Roberts A."/>
            <person name="Saif S."/>
            <person name="Shea T."/>
            <person name="Shenoy N."/>
            <person name="Sisk P."/>
            <person name="Stolte C."/>
            <person name="Sykes S."/>
            <person name="Walk T."/>
            <person name="White J."/>
            <person name="Yandava C."/>
            <person name="Haas B."/>
            <person name="Nusbaum C."/>
            <person name="Birren B."/>
        </authorList>
    </citation>
    <scope>NUCLEOTIDE SEQUENCE [LARGE SCALE GENOMIC DNA]</scope>
    <source>
        <strain evidence="4">ATCC 64411 / 73-15</strain>
    </source>
</reference>